<dbReference type="InterPro" id="IPR051395">
    <property type="entry name" value="Cytochrome_c_Peroxidase/MauG"/>
</dbReference>
<name>A0A2S3W1X0_9PROT</name>
<accession>A0A2S3W1X0</accession>
<organism evidence="8 9">
    <name type="scientific">Novacetimonas maltaceti</name>
    <dbReference type="NCBI Taxonomy" id="1203393"/>
    <lineage>
        <taxon>Bacteria</taxon>
        <taxon>Pseudomonadati</taxon>
        <taxon>Pseudomonadota</taxon>
        <taxon>Alphaproteobacteria</taxon>
        <taxon>Acetobacterales</taxon>
        <taxon>Acetobacteraceae</taxon>
        <taxon>Novacetimonas</taxon>
    </lineage>
</organism>
<evidence type="ECO:0000256" key="5">
    <source>
        <dbReference type="ARBA" id="ARBA00023004"/>
    </source>
</evidence>
<reference evidence="8 9" key="1">
    <citation type="submission" date="2018-01" db="EMBL/GenBank/DDBJ databases">
        <title>Draft Genome Sequence of Komagataeibacter maltaceti LMG 1529, a Vinegar Producing Acetic Acid Bacterium Isolated from Malt Vinegar Brewery Acetifiers.</title>
        <authorList>
            <person name="Zhang Q."/>
            <person name="Hollensteiner J."/>
            <person name="Poehlein A."/>
            <person name="Daniel R."/>
        </authorList>
    </citation>
    <scope>NUCLEOTIDE SEQUENCE [LARGE SCALE GENOMIC DNA]</scope>
    <source>
        <strain evidence="8 9">LMG 1529</strain>
    </source>
</reference>
<dbReference type="EMBL" id="POTC01000021">
    <property type="protein sequence ID" value="POF62563.1"/>
    <property type="molecule type" value="Genomic_DNA"/>
</dbReference>
<dbReference type="SUPFAM" id="SSF46626">
    <property type="entry name" value="Cytochrome c"/>
    <property type="match status" value="2"/>
</dbReference>
<keyword evidence="2 6" id="KW-0349">Heme</keyword>
<keyword evidence="3 6" id="KW-0479">Metal-binding</keyword>
<dbReference type="Pfam" id="PF03150">
    <property type="entry name" value="CCP_MauG"/>
    <property type="match status" value="1"/>
</dbReference>
<evidence type="ECO:0000313" key="9">
    <source>
        <dbReference type="Proteomes" id="UP000237344"/>
    </source>
</evidence>
<dbReference type="GO" id="GO:0020037">
    <property type="term" value="F:heme binding"/>
    <property type="evidence" value="ECO:0007669"/>
    <property type="project" value="InterPro"/>
</dbReference>
<dbReference type="EC" id="1.11.1.5" evidence="8"/>
<evidence type="ECO:0000256" key="1">
    <source>
        <dbReference type="ARBA" id="ARBA00004196"/>
    </source>
</evidence>
<dbReference type="InterPro" id="IPR004852">
    <property type="entry name" value="Di-haem_cyt_c_peroxidsae"/>
</dbReference>
<dbReference type="RefSeq" id="WP_180999782.1">
    <property type="nucleotide sequence ID" value="NZ_NKUE01000001.1"/>
</dbReference>
<keyword evidence="4 8" id="KW-0560">Oxidoreductase</keyword>
<evidence type="ECO:0000259" key="7">
    <source>
        <dbReference type="PROSITE" id="PS51007"/>
    </source>
</evidence>
<dbReference type="InterPro" id="IPR036909">
    <property type="entry name" value="Cyt_c-like_dom_sf"/>
</dbReference>
<dbReference type="InterPro" id="IPR009056">
    <property type="entry name" value="Cyt_c-like_dom"/>
</dbReference>
<proteinExistence type="predicted"/>
<dbReference type="InterPro" id="IPR025992">
    <property type="entry name" value="Haem-bd"/>
</dbReference>
<feature type="domain" description="Cytochrome c" evidence="7">
    <location>
        <begin position="336"/>
        <end position="457"/>
    </location>
</feature>
<dbReference type="Pfam" id="PF00034">
    <property type="entry name" value="Cytochrom_C"/>
    <property type="match status" value="1"/>
</dbReference>
<dbReference type="Gene3D" id="1.10.760.10">
    <property type="entry name" value="Cytochrome c-like domain"/>
    <property type="match status" value="2"/>
</dbReference>
<sequence length="473" mass="51644">MSVRKAILGIVAAGGVAYGGTVAYLTHFDHETAPAPAGAGVDAVSATALNVLREARCDYCHAAKVELPFYFKVPVANQLMNRDRDQGLRHFRVEPVIEALQTGKVPGEEAMARIEEVVRQNRMPPSLYLLMHWHARMSTEQRDAVLSWIAQERREHYATPGVASRFAAEPVQPVPESLPVDANKVALGQRLFFEKKLSENGELNCASCHSLQHAGMDGLVTATGIFGQKGPINDPTVFNAALNRSQFWNGRAATLADQAAGPVMNPLEMGSHDWNAVADRLRADPTYVTDFQTAFGSPDINQDTITAAIAEFEKTLLTPDSRFDQYLKGDDTALNTQEKHGYELFKTIGCSGCHTGASMGGQAFEVMGLEGDYFAARGGALTDADKGRFTVTHQQQDMERFKVPNLRNVALTAPYFHDGSVKTLDGAVREMARYQTPDHDISDQDVADIVAFLNTLTGKYQGQTLTLEQPGAQ</sequence>
<dbReference type="PROSITE" id="PS51007">
    <property type="entry name" value="CYTC"/>
    <property type="match status" value="2"/>
</dbReference>
<evidence type="ECO:0000256" key="4">
    <source>
        <dbReference type="ARBA" id="ARBA00023002"/>
    </source>
</evidence>
<evidence type="ECO:0000256" key="2">
    <source>
        <dbReference type="ARBA" id="ARBA00022617"/>
    </source>
</evidence>
<dbReference type="AlphaFoldDB" id="A0A2S3W1X0"/>
<keyword evidence="9" id="KW-1185">Reference proteome</keyword>
<comment type="caution">
    <text evidence="8">The sequence shown here is derived from an EMBL/GenBank/DDBJ whole genome shotgun (WGS) entry which is preliminary data.</text>
</comment>
<dbReference type="Pfam" id="PF14376">
    <property type="entry name" value="Haem_bd"/>
    <property type="match status" value="1"/>
</dbReference>
<dbReference type="GO" id="GO:0009055">
    <property type="term" value="F:electron transfer activity"/>
    <property type="evidence" value="ECO:0007669"/>
    <property type="project" value="InterPro"/>
</dbReference>
<dbReference type="PANTHER" id="PTHR30600:SF7">
    <property type="entry name" value="CYTOCHROME C PEROXIDASE-RELATED"/>
    <property type="match status" value="1"/>
</dbReference>
<dbReference type="SMART" id="SM01235">
    <property type="entry name" value="Haem_bd"/>
    <property type="match status" value="1"/>
</dbReference>
<feature type="domain" description="Cytochrome c" evidence="7">
    <location>
        <begin position="183"/>
        <end position="292"/>
    </location>
</feature>
<dbReference type="Proteomes" id="UP000237344">
    <property type="component" value="Unassembled WGS sequence"/>
</dbReference>
<evidence type="ECO:0000256" key="3">
    <source>
        <dbReference type="ARBA" id="ARBA00022723"/>
    </source>
</evidence>
<dbReference type="PANTHER" id="PTHR30600">
    <property type="entry name" value="CYTOCHROME C PEROXIDASE-RELATED"/>
    <property type="match status" value="1"/>
</dbReference>
<dbReference type="GO" id="GO:0004130">
    <property type="term" value="F:cytochrome-c peroxidase activity"/>
    <property type="evidence" value="ECO:0007669"/>
    <property type="project" value="UniProtKB-EC"/>
</dbReference>
<gene>
    <name evidence="8" type="primary">ccp</name>
    <name evidence="8" type="ORF">KMAL_17720</name>
</gene>
<keyword evidence="5 6" id="KW-0408">Iron</keyword>
<protein>
    <submittedName>
        <fullName evidence="8">Cytochrome c551 peroxidase</fullName>
        <ecNumber evidence="8">1.11.1.5</ecNumber>
    </submittedName>
</protein>
<dbReference type="GO" id="GO:0030313">
    <property type="term" value="C:cell envelope"/>
    <property type="evidence" value="ECO:0007669"/>
    <property type="project" value="UniProtKB-SubCell"/>
</dbReference>
<dbReference type="GO" id="GO:0046872">
    <property type="term" value="F:metal ion binding"/>
    <property type="evidence" value="ECO:0007669"/>
    <property type="project" value="UniProtKB-KW"/>
</dbReference>
<keyword evidence="8" id="KW-0575">Peroxidase</keyword>
<comment type="subcellular location">
    <subcellularLocation>
        <location evidence="1">Cell envelope</location>
    </subcellularLocation>
</comment>
<evidence type="ECO:0000313" key="8">
    <source>
        <dbReference type="EMBL" id="POF62563.1"/>
    </source>
</evidence>
<evidence type="ECO:0000256" key="6">
    <source>
        <dbReference type="PROSITE-ProRule" id="PRU00433"/>
    </source>
</evidence>